<keyword evidence="3" id="KW-1185">Reference proteome</keyword>
<name>A0AAN9LGP9_PHACN</name>
<dbReference type="EMBL" id="JAYMYR010000011">
    <property type="protein sequence ID" value="KAK7333778.1"/>
    <property type="molecule type" value="Genomic_DNA"/>
</dbReference>
<sequence>MFDCASTPSEHICGPSSVGGSSILEGTDSGEGVNNGVTSANGDGIDDVESMFLVTRHGKDAALGATPYEIGVRVGTEEDVCVGVGDGEGKSGFGWSHPTEDISITKIDVTNYT</sequence>
<accession>A0AAN9LGP9</accession>
<dbReference type="AlphaFoldDB" id="A0AAN9LGP9"/>
<gene>
    <name evidence="2" type="ORF">VNO80_30555</name>
</gene>
<dbReference type="Proteomes" id="UP001374584">
    <property type="component" value="Unassembled WGS sequence"/>
</dbReference>
<protein>
    <submittedName>
        <fullName evidence="2">Uncharacterized protein</fullName>
    </submittedName>
</protein>
<feature type="region of interest" description="Disordered" evidence="1">
    <location>
        <begin position="1"/>
        <end position="42"/>
    </location>
</feature>
<comment type="caution">
    <text evidence="2">The sequence shown here is derived from an EMBL/GenBank/DDBJ whole genome shotgun (WGS) entry which is preliminary data.</text>
</comment>
<evidence type="ECO:0000313" key="3">
    <source>
        <dbReference type="Proteomes" id="UP001374584"/>
    </source>
</evidence>
<proteinExistence type="predicted"/>
<reference evidence="2 3" key="1">
    <citation type="submission" date="2024-01" db="EMBL/GenBank/DDBJ databases">
        <title>The genomes of 5 underutilized Papilionoideae crops provide insights into root nodulation and disease resistanc.</title>
        <authorList>
            <person name="Jiang F."/>
        </authorList>
    </citation>
    <scope>NUCLEOTIDE SEQUENCE [LARGE SCALE GENOMIC DNA]</scope>
    <source>
        <strain evidence="2">JINMINGXINNONG_FW02</strain>
        <tissue evidence="2">Leaves</tissue>
    </source>
</reference>
<evidence type="ECO:0000256" key="1">
    <source>
        <dbReference type="SAM" id="MobiDB-lite"/>
    </source>
</evidence>
<organism evidence="2 3">
    <name type="scientific">Phaseolus coccineus</name>
    <name type="common">Scarlet runner bean</name>
    <name type="synonym">Phaseolus multiflorus</name>
    <dbReference type="NCBI Taxonomy" id="3886"/>
    <lineage>
        <taxon>Eukaryota</taxon>
        <taxon>Viridiplantae</taxon>
        <taxon>Streptophyta</taxon>
        <taxon>Embryophyta</taxon>
        <taxon>Tracheophyta</taxon>
        <taxon>Spermatophyta</taxon>
        <taxon>Magnoliopsida</taxon>
        <taxon>eudicotyledons</taxon>
        <taxon>Gunneridae</taxon>
        <taxon>Pentapetalae</taxon>
        <taxon>rosids</taxon>
        <taxon>fabids</taxon>
        <taxon>Fabales</taxon>
        <taxon>Fabaceae</taxon>
        <taxon>Papilionoideae</taxon>
        <taxon>50 kb inversion clade</taxon>
        <taxon>NPAAA clade</taxon>
        <taxon>indigoferoid/millettioid clade</taxon>
        <taxon>Phaseoleae</taxon>
        <taxon>Phaseolus</taxon>
    </lineage>
</organism>
<evidence type="ECO:0000313" key="2">
    <source>
        <dbReference type="EMBL" id="KAK7333778.1"/>
    </source>
</evidence>